<dbReference type="Proteomes" id="UP000682308">
    <property type="component" value="Unassembled WGS sequence"/>
</dbReference>
<protein>
    <submittedName>
        <fullName evidence="1">Uncharacterized protein</fullName>
    </submittedName>
</protein>
<gene>
    <name evidence="1" type="ORF">KEF29_09020</name>
</gene>
<keyword evidence="2" id="KW-1185">Reference proteome</keyword>
<reference evidence="1 2" key="1">
    <citation type="submission" date="2021-04" db="EMBL/GenBank/DDBJ databases">
        <title>Characterization of the biosynthetic gene cluster of new lipopeptides with antitumor activity in the genome of the marine Streptomyces PHM034.</title>
        <authorList>
            <person name="Ceniceros A."/>
            <person name="Canedo L."/>
            <person name="Mendez C."/>
            <person name="Olano C."/>
            <person name="Schleissner C."/>
            <person name="Cuevas C."/>
            <person name="De La Calle F."/>
            <person name="Salas J.A."/>
        </authorList>
    </citation>
    <scope>NUCLEOTIDE SEQUENCE [LARGE SCALE GENOMIC DNA]</scope>
    <source>
        <strain evidence="1 2">PHM034</strain>
    </source>
</reference>
<sequence>MAGIAESADAFAVEAEFRADQPGDAADDAVDEFVELEVGEFAGSKAPGGLLCRRAGAGVGRWRGRGRGCGCGRVVGGVVWLVRVVATVAAAAAARVPVVEWPGAAAGLVVGFDLFQKRCTTGRGSGSWGFGGG</sequence>
<organism evidence="1 2">
    <name type="scientific">Streptomyces tuirus</name>
    <dbReference type="NCBI Taxonomy" id="68278"/>
    <lineage>
        <taxon>Bacteria</taxon>
        <taxon>Bacillati</taxon>
        <taxon>Actinomycetota</taxon>
        <taxon>Actinomycetes</taxon>
        <taxon>Kitasatosporales</taxon>
        <taxon>Streptomycetaceae</taxon>
        <taxon>Streptomyces</taxon>
    </lineage>
</organism>
<accession>A0A941FG32</accession>
<proteinExistence type="predicted"/>
<evidence type="ECO:0000313" key="2">
    <source>
        <dbReference type="Proteomes" id="UP000682308"/>
    </source>
</evidence>
<evidence type="ECO:0000313" key="1">
    <source>
        <dbReference type="EMBL" id="MBR8639397.1"/>
    </source>
</evidence>
<dbReference type="EMBL" id="JAGTPG010000001">
    <property type="protein sequence ID" value="MBR8639397.1"/>
    <property type="molecule type" value="Genomic_DNA"/>
</dbReference>
<dbReference type="AlphaFoldDB" id="A0A941FG32"/>
<comment type="caution">
    <text evidence="1">The sequence shown here is derived from an EMBL/GenBank/DDBJ whole genome shotgun (WGS) entry which is preliminary data.</text>
</comment>
<name>A0A941FG32_9ACTN</name>